<protein>
    <submittedName>
        <fullName evidence="1">Uncharacterized protein</fullName>
    </submittedName>
</protein>
<organism evidence="1 2">
    <name type="scientific">Sphingopyxis lindanitolerans</name>
    <dbReference type="NCBI Taxonomy" id="2054227"/>
    <lineage>
        <taxon>Bacteria</taxon>
        <taxon>Pseudomonadati</taxon>
        <taxon>Pseudomonadota</taxon>
        <taxon>Alphaproteobacteria</taxon>
        <taxon>Sphingomonadales</taxon>
        <taxon>Sphingomonadaceae</taxon>
        <taxon>Sphingopyxis</taxon>
    </lineage>
</organism>
<dbReference type="EMBL" id="PHFW01000002">
    <property type="protein sequence ID" value="PQM28579.1"/>
    <property type="molecule type" value="Genomic_DNA"/>
</dbReference>
<comment type="caution">
    <text evidence="1">The sequence shown here is derived from an EMBL/GenBank/DDBJ whole genome shotgun (WGS) entry which is preliminary data.</text>
</comment>
<keyword evidence="2" id="KW-1185">Reference proteome</keyword>
<sequence>MMPALLCCAMPGAAAAKAPDTDTLKIRLEASIAERCGIAALGANDKDGGRIDRPSTISFNFRLDCNTPFRIGVSADQGAMALVEASGDRQIRRVANAEGLTTEGFATRKPYVASLQFATDQDGMVDAGDCDSNDLTSRKGDCQFFGNRAGSGFAPGRKSTAIGREGSLTVRWRGEEEQSVRLAAGDYQETLTIVVGART</sequence>
<accession>A0A2S8B8K4</accession>
<evidence type="ECO:0000313" key="2">
    <source>
        <dbReference type="Proteomes" id="UP000238954"/>
    </source>
</evidence>
<dbReference type="Proteomes" id="UP000238954">
    <property type="component" value="Chromosome"/>
</dbReference>
<dbReference type="AlphaFoldDB" id="A0A2S8B8K4"/>
<proteinExistence type="predicted"/>
<name>A0A2S8B8K4_9SPHN</name>
<evidence type="ECO:0000313" key="1">
    <source>
        <dbReference type="EMBL" id="PQM28579.1"/>
    </source>
</evidence>
<reference evidence="2" key="1">
    <citation type="submission" date="2017-11" db="EMBL/GenBank/DDBJ databases">
        <title>The complete genome sequence of Sphingopyxis pomeranensis sp. nov. strain WS5A3p.</title>
        <authorList>
            <person name="Kaminski M.A."/>
        </authorList>
    </citation>
    <scope>NUCLEOTIDE SEQUENCE [LARGE SCALE GENOMIC DNA]</scope>
    <source>
        <strain evidence="2">WS5A3p</strain>
    </source>
</reference>
<gene>
    <name evidence="1" type="ORF">CVO77_09050</name>
</gene>